<organism evidence="1 2">
    <name type="scientific">Caballeronia telluris</name>
    <dbReference type="NCBI Taxonomy" id="326475"/>
    <lineage>
        <taxon>Bacteria</taxon>
        <taxon>Pseudomonadati</taxon>
        <taxon>Pseudomonadota</taxon>
        <taxon>Betaproteobacteria</taxon>
        <taxon>Burkholderiales</taxon>
        <taxon>Burkholderiaceae</taxon>
        <taxon>Caballeronia</taxon>
    </lineage>
</organism>
<evidence type="ECO:0000313" key="2">
    <source>
        <dbReference type="Proteomes" id="UP000054717"/>
    </source>
</evidence>
<dbReference type="Proteomes" id="UP000054717">
    <property type="component" value="Unassembled WGS sequence"/>
</dbReference>
<keyword evidence="2" id="KW-1185">Reference proteome</keyword>
<accession>A0A158JJI6</accession>
<sequence length="215" mass="23819">MSARRAFQLLSHRPTSLSPWSPSLSPPPFVGSLKNDSSVFHPLRGLSNAVAWRAALNRPLRLAGRAEGPPGGALRRITRFVGNDSPEGTGAVRRALQQEDVVIHKRAAEPRGQGMSGPAGVFGSAFQGAGQRLRAAPRVGEPLRLRVTIRRARKCFTCRRYVRPCGRSARSGFAAWMNRRTPKYLADDCREHRNRTLVRAFEHVERRFAVIAPLP</sequence>
<evidence type="ECO:0000313" key="1">
    <source>
        <dbReference type="EMBL" id="SAL69047.1"/>
    </source>
</evidence>
<proteinExistence type="predicted"/>
<reference evidence="1" key="1">
    <citation type="submission" date="2016-01" db="EMBL/GenBank/DDBJ databases">
        <authorList>
            <person name="Peeters Charlotte."/>
        </authorList>
    </citation>
    <scope>NUCLEOTIDE SEQUENCE</scope>
    <source>
        <strain evidence="1">LMG 22936</strain>
    </source>
</reference>
<name>A0A158JJI6_9BURK</name>
<comment type="caution">
    <text evidence="1">The sequence shown here is derived from an EMBL/GenBank/DDBJ whole genome shotgun (WGS) entry which is preliminary data.</text>
</comment>
<dbReference type="AlphaFoldDB" id="A0A158JJI6"/>
<gene>
    <name evidence="1" type="ORF">AWB66_04308</name>
</gene>
<protein>
    <submittedName>
        <fullName evidence="1">Uncharacterized protein</fullName>
    </submittedName>
</protein>
<dbReference type="EMBL" id="FCNZ02000017">
    <property type="protein sequence ID" value="SAL69047.1"/>
    <property type="molecule type" value="Genomic_DNA"/>
</dbReference>